<gene>
    <name evidence="2" type="ORF">RMAR00112_LOCUS20488</name>
</gene>
<accession>A0A7S2ZV13</accession>
<dbReference type="AlphaFoldDB" id="A0A7S2ZV13"/>
<evidence type="ECO:0000313" key="2">
    <source>
        <dbReference type="EMBL" id="CAE0052461.1"/>
    </source>
</evidence>
<dbReference type="SUPFAM" id="SSF51126">
    <property type="entry name" value="Pectin lyase-like"/>
    <property type="match status" value="1"/>
</dbReference>
<feature type="signal peptide" evidence="1">
    <location>
        <begin position="1"/>
        <end position="22"/>
    </location>
</feature>
<evidence type="ECO:0008006" key="3">
    <source>
        <dbReference type="Google" id="ProtNLM"/>
    </source>
</evidence>
<evidence type="ECO:0000256" key="1">
    <source>
        <dbReference type="SAM" id="SignalP"/>
    </source>
</evidence>
<dbReference type="EMBL" id="HBHW01026396">
    <property type="protein sequence ID" value="CAE0052461.1"/>
    <property type="molecule type" value="Transcribed_RNA"/>
</dbReference>
<organism evidence="2">
    <name type="scientific">Rhodosorus marinus</name>
    <dbReference type="NCBI Taxonomy" id="101924"/>
    <lineage>
        <taxon>Eukaryota</taxon>
        <taxon>Rhodophyta</taxon>
        <taxon>Stylonematophyceae</taxon>
        <taxon>Stylonematales</taxon>
        <taxon>Stylonemataceae</taxon>
        <taxon>Rhodosorus</taxon>
    </lineage>
</organism>
<name>A0A7S2ZV13_9RHOD</name>
<proteinExistence type="predicted"/>
<protein>
    <recommendedName>
        <fullName evidence="3">Right handed beta helix domain-containing protein</fullName>
    </recommendedName>
</protein>
<feature type="chain" id="PRO_5030582635" description="Right handed beta helix domain-containing protein" evidence="1">
    <location>
        <begin position="23"/>
        <end position="382"/>
    </location>
</feature>
<dbReference type="InterPro" id="IPR011050">
    <property type="entry name" value="Pectin_lyase_fold/virulence"/>
</dbReference>
<keyword evidence="1" id="KW-0732">Signal</keyword>
<reference evidence="2" key="1">
    <citation type="submission" date="2021-01" db="EMBL/GenBank/DDBJ databases">
        <authorList>
            <person name="Corre E."/>
            <person name="Pelletier E."/>
            <person name="Niang G."/>
            <person name="Scheremetjew M."/>
            <person name="Finn R."/>
            <person name="Kale V."/>
            <person name="Holt S."/>
            <person name="Cochrane G."/>
            <person name="Meng A."/>
            <person name="Brown T."/>
            <person name="Cohen L."/>
        </authorList>
    </citation>
    <scope>NUCLEOTIDE SEQUENCE</scope>
    <source>
        <strain evidence="2">CCMP 769</strain>
    </source>
</reference>
<sequence>MAGFRVWVLLLVGCLAFERCFGRTISLTCGSDLKTQIESARRFDVLVSNGACKWTVSKVIKITMPLTIKGVHVTLTPGVVVPVFGIFSVGVTISEFTIVGNRNSVTKAESLIKVYKGGFVIEKGILKASSSHGVRIAPIAGRDNVDGGVIRDLVGNRNVGNVVFMTTTNGGRSTTKNIIVENIRSYDSMFKGALEVSSGVQDIFAQNIYAERCAFAFGMHDHGGQLQNIRRLFLNNVVARNCGIGIQCRTTIPHFDVSISGVIIENCRIAMRINNLRWGRLYDVRVIDAGIGATQIAVLNSDNMTLRDVAFIGTSSTGNAVLIRNSSNIRVSGITLGDRTSFAIGMTFFETIKSKFLSADISEINLRAAKVEEVKIVPVPGG</sequence>